<feature type="region of interest" description="Disordered" evidence="1">
    <location>
        <begin position="1"/>
        <end position="20"/>
    </location>
</feature>
<reference evidence="3" key="1">
    <citation type="submission" date="2016-11" db="EMBL/GenBank/DDBJ databases">
        <authorList>
            <person name="Varghese N."/>
            <person name="Submissions S."/>
        </authorList>
    </citation>
    <scope>NUCLEOTIDE SEQUENCE [LARGE SCALE GENOMIC DNA]</scope>
    <source>
        <strain evidence="3">DSM 19514</strain>
    </source>
</reference>
<sequence length="199" mass="22774">MPNTKEMTERPKVNDSPIDPHLLRLNTELESSQRYQEHVRQRRERAELYDTLAFDHVLADMRHRRQPVKIFDQMGRPTIGFVFSLGKDFITLLTEGGTYRLVTKESIASLCLSTHLEILWPKGNGALSFEKSHLSALAYIDSTVALHQNMRIEYLRNIQAVTGAFEGCISDAVILSRDSETYLFPIRHIGAVSWSFINP</sequence>
<feature type="compositionally biased region" description="Basic and acidic residues" evidence="1">
    <location>
        <begin position="1"/>
        <end position="13"/>
    </location>
</feature>
<accession>A0A1M4UT16</accession>
<gene>
    <name evidence="2" type="ORF">SAMN02745225_01080</name>
</gene>
<dbReference type="EMBL" id="FQUL01000012">
    <property type="protein sequence ID" value="SHE59881.1"/>
    <property type="molecule type" value="Genomic_DNA"/>
</dbReference>
<organism evidence="2 3">
    <name type="scientific">Ferrithrix thermotolerans DSM 19514</name>
    <dbReference type="NCBI Taxonomy" id="1121881"/>
    <lineage>
        <taxon>Bacteria</taxon>
        <taxon>Bacillati</taxon>
        <taxon>Actinomycetota</taxon>
        <taxon>Acidimicrobiia</taxon>
        <taxon>Acidimicrobiales</taxon>
        <taxon>Acidimicrobiaceae</taxon>
        <taxon>Ferrithrix</taxon>
    </lineage>
</organism>
<evidence type="ECO:0000256" key="1">
    <source>
        <dbReference type="SAM" id="MobiDB-lite"/>
    </source>
</evidence>
<dbReference type="Proteomes" id="UP000184295">
    <property type="component" value="Unassembled WGS sequence"/>
</dbReference>
<evidence type="ECO:0000313" key="3">
    <source>
        <dbReference type="Proteomes" id="UP000184295"/>
    </source>
</evidence>
<keyword evidence="3" id="KW-1185">Reference proteome</keyword>
<dbReference type="AlphaFoldDB" id="A0A1M4UT16"/>
<evidence type="ECO:0000313" key="2">
    <source>
        <dbReference type="EMBL" id="SHE59881.1"/>
    </source>
</evidence>
<dbReference type="STRING" id="1121881.SAMN02745225_01080"/>
<protein>
    <submittedName>
        <fullName evidence="2">Uncharacterized protein</fullName>
    </submittedName>
</protein>
<name>A0A1M4UT16_9ACTN</name>
<proteinExistence type="predicted"/>